<keyword evidence="2" id="KW-1185">Reference proteome</keyword>
<dbReference type="EMBL" id="LFJJ01000023">
    <property type="protein sequence ID" value="KND61381.1"/>
    <property type="molecule type" value="Genomic_DNA"/>
</dbReference>
<sequence>MLFGDRSERAWGIRYRQGDFNMTSDSALFAPRPDWEDRGYRADEYGHWLKGAWFDYDGPMEILARVDGLVLSCDGRQSIAVDSIDDVALPLLEGNIIDQFRTSAKGWVSGKGRAAVWLDIAPGEGVVEPQYLIGMKTAAARISKIGDDAGQPKWRPVPKVVFIDVTSATNVRTARATCTPYFPCGNTAAVLGARESVFALATVMNSFVYDFVARAMRRLASERLRG</sequence>
<proteinExistence type="predicted"/>
<gene>
    <name evidence="1" type="ORF">BVER_04282</name>
</gene>
<dbReference type="PATRIC" id="fig|242163.4.peg.3337"/>
<accession>A0A0L0MGF2</accession>
<dbReference type="AlphaFoldDB" id="A0A0L0MGF2"/>
<evidence type="ECO:0000313" key="2">
    <source>
        <dbReference type="Proteomes" id="UP000036959"/>
    </source>
</evidence>
<organism evidence="1 2">
    <name type="scientific">Candidatus Burkholderia verschuerenii</name>
    <dbReference type="NCBI Taxonomy" id="242163"/>
    <lineage>
        <taxon>Bacteria</taxon>
        <taxon>Pseudomonadati</taxon>
        <taxon>Pseudomonadota</taxon>
        <taxon>Betaproteobacteria</taxon>
        <taxon>Burkholderiales</taxon>
        <taxon>Burkholderiaceae</taxon>
        <taxon>Burkholderia</taxon>
    </lineage>
</organism>
<name>A0A0L0MGF2_9BURK</name>
<comment type="caution">
    <text evidence="1">The sequence shown here is derived from an EMBL/GenBank/DDBJ whole genome shotgun (WGS) entry which is preliminary data.</text>
</comment>
<protein>
    <submittedName>
        <fullName evidence="1">Uncharacterized protein</fullName>
    </submittedName>
</protein>
<dbReference type="Proteomes" id="UP000036959">
    <property type="component" value="Unassembled WGS sequence"/>
</dbReference>
<evidence type="ECO:0000313" key="1">
    <source>
        <dbReference type="EMBL" id="KND61381.1"/>
    </source>
</evidence>
<reference evidence="2" key="1">
    <citation type="submission" date="2015-06" db="EMBL/GenBank/DDBJ databases">
        <title>Comparative genomics of Burkholderia leaf nodule symbionts.</title>
        <authorList>
            <person name="Carlier A."/>
            <person name="Eberl L."/>
            <person name="Pinto-Carbo M."/>
        </authorList>
    </citation>
    <scope>NUCLEOTIDE SEQUENCE [LARGE SCALE GENOMIC DNA]</scope>
    <source>
        <strain evidence="2">UZHbot4</strain>
    </source>
</reference>